<dbReference type="PANTHER" id="PTHR43124:SF3">
    <property type="entry name" value="CHLORAMPHENICOL EFFLUX PUMP RV0191"/>
    <property type="match status" value="1"/>
</dbReference>
<evidence type="ECO:0000256" key="5">
    <source>
        <dbReference type="ARBA" id="ARBA00023136"/>
    </source>
</evidence>
<feature type="transmembrane region" description="Helical" evidence="6">
    <location>
        <begin position="349"/>
        <end position="371"/>
    </location>
</feature>
<dbReference type="InterPro" id="IPR036259">
    <property type="entry name" value="MFS_trans_sf"/>
</dbReference>
<evidence type="ECO:0000259" key="7">
    <source>
        <dbReference type="PROSITE" id="PS50850"/>
    </source>
</evidence>
<protein>
    <submittedName>
        <fullName evidence="8">MFS transporter</fullName>
    </submittedName>
</protein>
<dbReference type="PROSITE" id="PS50850">
    <property type="entry name" value="MFS"/>
    <property type="match status" value="1"/>
</dbReference>
<evidence type="ECO:0000256" key="3">
    <source>
        <dbReference type="ARBA" id="ARBA00022692"/>
    </source>
</evidence>
<name>A0ABT8PVV2_9ENTR</name>
<comment type="caution">
    <text evidence="8">The sequence shown here is derived from an EMBL/GenBank/DDBJ whole genome shotgun (WGS) entry which is preliminary data.</text>
</comment>
<feature type="transmembrane region" description="Helical" evidence="6">
    <location>
        <begin position="226"/>
        <end position="251"/>
    </location>
</feature>
<accession>A0ABT8PVV2</accession>
<dbReference type="EMBL" id="JAUJYW010000005">
    <property type="protein sequence ID" value="MDN8600275.1"/>
    <property type="molecule type" value="Genomic_DNA"/>
</dbReference>
<comment type="subcellular location">
    <subcellularLocation>
        <location evidence="1">Cell membrane</location>
        <topology evidence="1">Multi-pass membrane protein</topology>
    </subcellularLocation>
</comment>
<gene>
    <name evidence="8" type="ORF">Q0A17_12765</name>
</gene>
<evidence type="ECO:0000256" key="4">
    <source>
        <dbReference type="ARBA" id="ARBA00022989"/>
    </source>
</evidence>
<keyword evidence="5 6" id="KW-0472">Membrane</keyword>
<evidence type="ECO:0000313" key="8">
    <source>
        <dbReference type="EMBL" id="MDN8600275.1"/>
    </source>
</evidence>
<dbReference type="SUPFAM" id="SSF103473">
    <property type="entry name" value="MFS general substrate transporter"/>
    <property type="match status" value="1"/>
</dbReference>
<evidence type="ECO:0000256" key="6">
    <source>
        <dbReference type="SAM" id="Phobius"/>
    </source>
</evidence>
<organism evidence="8 9">
    <name type="scientific">Citrobacter enshiensis</name>
    <dbReference type="NCBI Taxonomy" id="2971264"/>
    <lineage>
        <taxon>Bacteria</taxon>
        <taxon>Pseudomonadati</taxon>
        <taxon>Pseudomonadota</taxon>
        <taxon>Gammaproteobacteria</taxon>
        <taxon>Enterobacterales</taxon>
        <taxon>Enterobacteriaceae</taxon>
        <taxon>Citrobacter</taxon>
    </lineage>
</organism>
<feature type="transmembrane region" description="Helical" evidence="6">
    <location>
        <begin position="315"/>
        <end position="337"/>
    </location>
</feature>
<dbReference type="PANTHER" id="PTHR43124">
    <property type="entry name" value="PURINE EFFLUX PUMP PBUE"/>
    <property type="match status" value="1"/>
</dbReference>
<evidence type="ECO:0000313" key="9">
    <source>
        <dbReference type="Proteomes" id="UP001174867"/>
    </source>
</evidence>
<keyword evidence="9" id="KW-1185">Reference proteome</keyword>
<feature type="transmembrane region" description="Helical" evidence="6">
    <location>
        <begin position="28"/>
        <end position="53"/>
    </location>
</feature>
<dbReference type="Proteomes" id="UP001174867">
    <property type="component" value="Unassembled WGS sequence"/>
</dbReference>
<feature type="transmembrane region" description="Helical" evidence="6">
    <location>
        <begin position="65"/>
        <end position="84"/>
    </location>
</feature>
<feature type="transmembrane region" description="Helical" evidence="6">
    <location>
        <begin position="263"/>
        <end position="283"/>
    </location>
</feature>
<sequence>MDNLVATSPNGSPNPPEADRSSVNNLPWFGLLALSMTCFVTMLTEAMPAGLLLWISKDLNVSASYAGQLVTVYAIGTLVSAIPLITLTQGMRRKPLLLTAIIGFAIVNTITAFSHNYTLILVVRFLGGIFAGLVWSLAAGFAIRMSPSHLAGRAIAIAMLGTPLALTIGIPAGSYLAGFVGWRADFMVMSALMVVLIVWIISSVPDAPGQKNQTRLSLLQVVKMKGVFAVLFVTLTFILAHNTIFTYVTLFFTNAGLSDNIDVVLLIFGVAALAGVWCTGITVDRWPRKSMLASIVLFAVSIFSLIFVGPHWATYIAIAMWGFAFGGAPTLLQAALAKNAGNAIDIAQSIMVTIWNIAISGGGLLGGILLAQLGIISLPYAVVGLLVVTFIVAFSAHQYGFTNAGKKTDGS</sequence>
<dbReference type="InterPro" id="IPR020846">
    <property type="entry name" value="MFS_dom"/>
</dbReference>
<feature type="transmembrane region" description="Helical" evidence="6">
    <location>
        <begin position="377"/>
        <end position="397"/>
    </location>
</feature>
<evidence type="ECO:0000256" key="2">
    <source>
        <dbReference type="ARBA" id="ARBA00022475"/>
    </source>
</evidence>
<keyword evidence="4 6" id="KW-1133">Transmembrane helix</keyword>
<keyword evidence="2" id="KW-1003">Cell membrane</keyword>
<feature type="transmembrane region" description="Helical" evidence="6">
    <location>
        <begin position="119"/>
        <end position="143"/>
    </location>
</feature>
<dbReference type="InterPro" id="IPR011701">
    <property type="entry name" value="MFS"/>
</dbReference>
<reference evidence="8 9" key="1">
    <citation type="submission" date="2023-07" db="EMBL/GenBank/DDBJ databases">
        <title>Citrobacter selenititolerans sp. nov., isolated from seleniferous soil.</title>
        <authorList>
            <person name="Zhang S."/>
            <person name="Li K."/>
            <person name="Peng J."/>
            <person name="Wang H."/>
            <person name="Sun J."/>
            <person name="Guo Y."/>
        </authorList>
    </citation>
    <scope>NUCLEOTIDE SEQUENCE [LARGE SCALE GENOMIC DNA]</scope>
    <source>
        <strain evidence="8 9">S2-9</strain>
    </source>
</reference>
<feature type="domain" description="Major facilitator superfamily (MFS) profile" evidence="7">
    <location>
        <begin position="30"/>
        <end position="399"/>
    </location>
</feature>
<dbReference type="Pfam" id="PF07690">
    <property type="entry name" value="MFS_1"/>
    <property type="match status" value="1"/>
</dbReference>
<feature type="transmembrane region" description="Helical" evidence="6">
    <location>
        <begin position="186"/>
        <end position="205"/>
    </location>
</feature>
<dbReference type="Gene3D" id="1.20.1250.20">
    <property type="entry name" value="MFS general substrate transporter like domains"/>
    <property type="match status" value="1"/>
</dbReference>
<evidence type="ECO:0000256" key="1">
    <source>
        <dbReference type="ARBA" id="ARBA00004651"/>
    </source>
</evidence>
<keyword evidence="3 6" id="KW-0812">Transmembrane</keyword>
<feature type="transmembrane region" description="Helical" evidence="6">
    <location>
        <begin position="96"/>
        <end position="113"/>
    </location>
</feature>
<proteinExistence type="predicted"/>
<feature type="transmembrane region" description="Helical" evidence="6">
    <location>
        <begin position="290"/>
        <end position="309"/>
    </location>
</feature>
<dbReference type="InterPro" id="IPR050189">
    <property type="entry name" value="MFS_Efflux_Transporters"/>
</dbReference>
<dbReference type="CDD" id="cd17324">
    <property type="entry name" value="MFS_NepI_like"/>
    <property type="match status" value="1"/>
</dbReference>
<feature type="transmembrane region" description="Helical" evidence="6">
    <location>
        <begin position="155"/>
        <end position="180"/>
    </location>
</feature>